<reference evidence="1 2" key="2">
    <citation type="journal article" date="2023" name="ChemBioChem">
        <title>Acyltransferase Domain Exchange between Two Independent Type I Polyketide Synthases in the Same Producer Strain of Macrolide Antibiotics.</title>
        <authorList>
            <person name="Kudo F."/>
            <person name="Kishikawa K."/>
            <person name="Tsuboi K."/>
            <person name="Kido T."/>
            <person name="Usui T."/>
            <person name="Hashimoto J."/>
            <person name="Shin-Ya K."/>
            <person name="Miyanaga A."/>
            <person name="Eguchi T."/>
        </authorList>
    </citation>
    <scope>NUCLEOTIDE SEQUENCE [LARGE SCALE GENOMIC DNA]</scope>
    <source>
        <strain evidence="1 2">A-8890</strain>
    </source>
</reference>
<dbReference type="Proteomes" id="UP001321542">
    <property type="component" value="Chromosome"/>
</dbReference>
<dbReference type="InterPro" id="IPR011009">
    <property type="entry name" value="Kinase-like_dom_sf"/>
</dbReference>
<keyword evidence="2" id="KW-1185">Reference proteome</keyword>
<dbReference type="SUPFAM" id="SSF56112">
    <property type="entry name" value="Protein kinase-like (PK-like)"/>
    <property type="match status" value="1"/>
</dbReference>
<gene>
    <name evidence="1" type="ORF">SGFS_047300</name>
</gene>
<sequence>MTTDSSTAEWAQSHPLLGVDGIDGDPATYLARIGHVFRVFDAQDSGCVSYGVRLPGTGERWFVKTAVTGPGRRALERAWAFHRAVRHPVIVPQLHRIEGGRPAVVLPWRDGEVLYHPGERGPGDRTTPGSPMARFRALPPHRVHEAFARVLDAHLAVEAAGHIAVDLYDGALLHDFAAHRMHLVDLDEYRPGPFVLDADRLPGSRRFMAPEEFERGAVIDTRTTVYALGRTARLLLDAGDEERAWRGTAAQLAVLARATRPDPRERFSGVREFATAWQSVTGMSVPE</sequence>
<name>A0ABM8HKU0_9ACTN</name>
<organism evidence="1 2">
    <name type="scientific">Streptomyces graminofaciens</name>
    <dbReference type="NCBI Taxonomy" id="68212"/>
    <lineage>
        <taxon>Bacteria</taxon>
        <taxon>Bacillati</taxon>
        <taxon>Actinomycetota</taxon>
        <taxon>Actinomycetes</taxon>
        <taxon>Kitasatosporales</taxon>
        <taxon>Streptomycetaceae</taxon>
        <taxon>Streptomyces</taxon>
    </lineage>
</organism>
<evidence type="ECO:0008006" key="3">
    <source>
        <dbReference type="Google" id="ProtNLM"/>
    </source>
</evidence>
<evidence type="ECO:0000313" key="1">
    <source>
        <dbReference type="EMBL" id="BBC33436.1"/>
    </source>
</evidence>
<evidence type="ECO:0000313" key="2">
    <source>
        <dbReference type="Proteomes" id="UP001321542"/>
    </source>
</evidence>
<reference evidence="1 2" key="1">
    <citation type="journal article" date="2010" name="ChemBioChem">
        <title>Cloning and characterization of the biosynthetic gene cluster of 16-membered macrolide antibiotic FD-891: involvement of a dual functional cytochrome P450 monooxygenase catalyzing epoxidation and hydroxylation.</title>
        <authorList>
            <person name="Kudo F."/>
            <person name="Motegi A."/>
            <person name="Mizoue K."/>
            <person name="Eguchi T."/>
        </authorList>
    </citation>
    <scope>NUCLEOTIDE SEQUENCE [LARGE SCALE GENOMIC DNA]</scope>
    <source>
        <strain evidence="1 2">A-8890</strain>
    </source>
</reference>
<protein>
    <recommendedName>
        <fullName evidence="3">Serine/threonine protein kinase</fullName>
    </recommendedName>
</protein>
<dbReference type="EMBL" id="AP018448">
    <property type="protein sequence ID" value="BBC33436.1"/>
    <property type="molecule type" value="Genomic_DNA"/>
</dbReference>
<proteinExistence type="predicted"/>
<accession>A0ABM8HKU0</accession>